<dbReference type="Gene3D" id="1.10.10.10">
    <property type="entry name" value="Winged helix-like DNA-binding domain superfamily/Winged helix DNA-binding domain"/>
    <property type="match status" value="1"/>
</dbReference>
<evidence type="ECO:0000256" key="1">
    <source>
        <dbReference type="ARBA" id="ARBA00010641"/>
    </source>
</evidence>
<dbReference type="SUPFAM" id="SSF88946">
    <property type="entry name" value="Sigma2 domain of RNA polymerase sigma factors"/>
    <property type="match status" value="1"/>
</dbReference>
<protein>
    <recommendedName>
        <fullName evidence="6">RNA polymerase sigma factor</fullName>
    </recommendedName>
</protein>
<accession>A0A1F8DI51</accession>
<evidence type="ECO:0000313" key="10">
    <source>
        <dbReference type="Proteomes" id="UP000177596"/>
    </source>
</evidence>
<dbReference type="PROSITE" id="PS01063">
    <property type="entry name" value="SIGMA70_ECF"/>
    <property type="match status" value="1"/>
</dbReference>
<keyword evidence="2 6" id="KW-0805">Transcription regulation</keyword>
<dbReference type="PANTHER" id="PTHR43133:SF8">
    <property type="entry name" value="RNA POLYMERASE SIGMA FACTOR HI_1459-RELATED"/>
    <property type="match status" value="1"/>
</dbReference>
<dbReference type="InterPro" id="IPR014284">
    <property type="entry name" value="RNA_pol_sigma-70_dom"/>
</dbReference>
<dbReference type="EMBL" id="MGIL01000013">
    <property type="protein sequence ID" value="OGM88301.1"/>
    <property type="molecule type" value="Genomic_DNA"/>
</dbReference>
<dbReference type="InterPro" id="IPR013249">
    <property type="entry name" value="RNA_pol_sigma70_r4_t2"/>
</dbReference>
<dbReference type="InterPro" id="IPR036388">
    <property type="entry name" value="WH-like_DNA-bd_sf"/>
</dbReference>
<feature type="domain" description="RNA polymerase sigma-70 region 2" evidence="7">
    <location>
        <begin position="23"/>
        <end position="90"/>
    </location>
</feature>
<comment type="similarity">
    <text evidence="1 6">Belongs to the sigma-70 factor family. ECF subfamily.</text>
</comment>
<dbReference type="InterPro" id="IPR007627">
    <property type="entry name" value="RNA_pol_sigma70_r2"/>
</dbReference>
<evidence type="ECO:0000256" key="5">
    <source>
        <dbReference type="ARBA" id="ARBA00023163"/>
    </source>
</evidence>
<feature type="domain" description="RNA polymerase sigma factor 70 region 4 type 2" evidence="8">
    <location>
        <begin position="118"/>
        <end position="165"/>
    </location>
</feature>
<evidence type="ECO:0000256" key="2">
    <source>
        <dbReference type="ARBA" id="ARBA00023015"/>
    </source>
</evidence>
<dbReference type="NCBIfam" id="TIGR02937">
    <property type="entry name" value="sigma70-ECF"/>
    <property type="match status" value="1"/>
</dbReference>
<evidence type="ECO:0000256" key="6">
    <source>
        <dbReference type="RuleBase" id="RU000716"/>
    </source>
</evidence>
<evidence type="ECO:0000259" key="7">
    <source>
        <dbReference type="Pfam" id="PF04542"/>
    </source>
</evidence>
<dbReference type="PANTHER" id="PTHR43133">
    <property type="entry name" value="RNA POLYMERASE ECF-TYPE SIGMA FACTO"/>
    <property type="match status" value="1"/>
</dbReference>
<dbReference type="GO" id="GO:0016987">
    <property type="term" value="F:sigma factor activity"/>
    <property type="evidence" value="ECO:0007669"/>
    <property type="project" value="UniProtKB-KW"/>
</dbReference>
<dbReference type="GO" id="GO:0003677">
    <property type="term" value="F:DNA binding"/>
    <property type="evidence" value="ECO:0007669"/>
    <property type="project" value="UniProtKB-KW"/>
</dbReference>
<comment type="caution">
    <text evidence="9">The sequence shown here is derived from an EMBL/GenBank/DDBJ whole genome shotgun (WGS) entry which is preliminary data.</text>
</comment>
<dbReference type="InterPro" id="IPR000838">
    <property type="entry name" value="RNA_pol_sigma70_ECF_CS"/>
</dbReference>
<dbReference type="Gene3D" id="1.10.1740.10">
    <property type="match status" value="1"/>
</dbReference>
<dbReference type="CDD" id="cd06171">
    <property type="entry name" value="Sigma70_r4"/>
    <property type="match status" value="1"/>
</dbReference>
<evidence type="ECO:0000313" key="9">
    <source>
        <dbReference type="EMBL" id="OGM88301.1"/>
    </source>
</evidence>
<keyword evidence="5 6" id="KW-0804">Transcription</keyword>
<evidence type="ECO:0000256" key="3">
    <source>
        <dbReference type="ARBA" id="ARBA00023082"/>
    </source>
</evidence>
<reference evidence="9 10" key="1">
    <citation type="journal article" date="2016" name="Nat. Commun.">
        <title>Thousands of microbial genomes shed light on interconnected biogeochemical processes in an aquifer system.</title>
        <authorList>
            <person name="Anantharaman K."/>
            <person name="Brown C.T."/>
            <person name="Hug L.A."/>
            <person name="Sharon I."/>
            <person name="Castelle C.J."/>
            <person name="Probst A.J."/>
            <person name="Thomas B.C."/>
            <person name="Singh A."/>
            <person name="Wilkins M.J."/>
            <person name="Karaoz U."/>
            <person name="Brodie E.L."/>
            <person name="Williams K.H."/>
            <person name="Hubbard S.S."/>
            <person name="Banfield J.F."/>
        </authorList>
    </citation>
    <scope>NUCLEOTIDE SEQUENCE [LARGE SCALE GENOMIC DNA]</scope>
</reference>
<proteinExistence type="inferred from homology"/>
<dbReference type="InterPro" id="IPR013324">
    <property type="entry name" value="RNA_pol_sigma_r3/r4-like"/>
</dbReference>
<gene>
    <name evidence="9" type="ORF">A2573_02710</name>
</gene>
<dbReference type="AlphaFoldDB" id="A0A1F8DI51"/>
<evidence type="ECO:0000256" key="4">
    <source>
        <dbReference type="ARBA" id="ARBA00023125"/>
    </source>
</evidence>
<dbReference type="InterPro" id="IPR039425">
    <property type="entry name" value="RNA_pol_sigma-70-like"/>
</dbReference>
<dbReference type="InterPro" id="IPR013325">
    <property type="entry name" value="RNA_pol_sigma_r2"/>
</dbReference>
<dbReference type="Proteomes" id="UP000177596">
    <property type="component" value="Unassembled WGS sequence"/>
</dbReference>
<name>A0A1F8DI51_9BACT</name>
<keyword evidence="4 6" id="KW-0238">DNA-binding</keyword>
<dbReference type="Pfam" id="PF08281">
    <property type="entry name" value="Sigma70_r4_2"/>
    <property type="match status" value="1"/>
</dbReference>
<dbReference type="GO" id="GO:0006352">
    <property type="term" value="P:DNA-templated transcription initiation"/>
    <property type="evidence" value="ECO:0007669"/>
    <property type="project" value="InterPro"/>
</dbReference>
<keyword evidence="3 6" id="KW-0731">Sigma factor</keyword>
<organism evidence="9 10">
    <name type="scientific">Candidatus Woesebacteria bacterium RIFOXYD1_FULL_43_18</name>
    <dbReference type="NCBI Taxonomy" id="1802551"/>
    <lineage>
        <taxon>Bacteria</taxon>
        <taxon>Candidatus Woeseibacteriota</taxon>
    </lineage>
</organism>
<evidence type="ECO:0000259" key="8">
    <source>
        <dbReference type="Pfam" id="PF08281"/>
    </source>
</evidence>
<sequence>MPDDYGEYVKSAIAGDKEAFGELYRIFLNRIYRFVYYLVGDEFSAEDITQNTFLRAWKGLANFSMDSGTFQSYLYTIARNLVIDSQRKKKAYPLNGLEEVIESQEDPVTEVWKGEISEKIRQALADLDTEDRQIIILRYFEEMQFGEISEVVGSNPGAIRVKVHRLMGLLKQKLEGKI</sequence>
<dbReference type="Pfam" id="PF04542">
    <property type="entry name" value="Sigma70_r2"/>
    <property type="match status" value="1"/>
</dbReference>
<dbReference type="SUPFAM" id="SSF88659">
    <property type="entry name" value="Sigma3 and sigma4 domains of RNA polymerase sigma factors"/>
    <property type="match status" value="1"/>
</dbReference>